<accession>A0A9R1V5S2</accession>
<name>A0A9R1V5S2_LACSA</name>
<evidence type="ECO:0000313" key="3">
    <source>
        <dbReference type="Proteomes" id="UP000235145"/>
    </source>
</evidence>
<organism evidence="2 3">
    <name type="scientific">Lactuca sativa</name>
    <name type="common">Garden lettuce</name>
    <dbReference type="NCBI Taxonomy" id="4236"/>
    <lineage>
        <taxon>Eukaryota</taxon>
        <taxon>Viridiplantae</taxon>
        <taxon>Streptophyta</taxon>
        <taxon>Embryophyta</taxon>
        <taxon>Tracheophyta</taxon>
        <taxon>Spermatophyta</taxon>
        <taxon>Magnoliopsida</taxon>
        <taxon>eudicotyledons</taxon>
        <taxon>Gunneridae</taxon>
        <taxon>Pentapetalae</taxon>
        <taxon>asterids</taxon>
        <taxon>campanulids</taxon>
        <taxon>Asterales</taxon>
        <taxon>Asteraceae</taxon>
        <taxon>Cichorioideae</taxon>
        <taxon>Cichorieae</taxon>
        <taxon>Lactucinae</taxon>
        <taxon>Lactuca</taxon>
    </lineage>
</organism>
<reference evidence="2 3" key="1">
    <citation type="journal article" date="2017" name="Nat. Commun.">
        <title>Genome assembly with in vitro proximity ligation data and whole-genome triplication in lettuce.</title>
        <authorList>
            <person name="Reyes-Chin-Wo S."/>
            <person name="Wang Z."/>
            <person name="Yang X."/>
            <person name="Kozik A."/>
            <person name="Arikit S."/>
            <person name="Song C."/>
            <person name="Xia L."/>
            <person name="Froenicke L."/>
            <person name="Lavelle D.O."/>
            <person name="Truco M.J."/>
            <person name="Xia R."/>
            <person name="Zhu S."/>
            <person name="Xu C."/>
            <person name="Xu H."/>
            <person name="Xu X."/>
            <person name="Cox K."/>
            <person name="Korf I."/>
            <person name="Meyers B.C."/>
            <person name="Michelmore R.W."/>
        </authorList>
    </citation>
    <scope>NUCLEOTIDE SEQUENCE [LARGE SCALE GENOMIC DNA]</scope>
    <source>
        <strain evidence="3">cv. Salinas</strain>
        <tissue evidence="2">Seedlings</tissue>
    </source>
</reference>
<dbReference type="Proteomes" id="UP000235145">
    <property type="component" value="Unassembled WGS sequence"/>
</dbReference>
<protein>
    <submittedName>
        <fullName evidence="2">Uncharacterized protein</fullName>
    </submittedName>
</protein>
<dbReference type="EMBL" id="NBSK02000006">
    <property type="protein sequence ID" value="KAJ0198858.1"/>
    <property type="molecule type" value="Genomic_DNA"/>
</dbReference>
<keyword evidence="3" id="KW-1185">Reference proteome</keyword>
<comment type="caution">
    <text evidence="2">The sequence shown here is derived from an EMBL/GenBank/DDBJ whole genome shotgun (WGS) entry which is preliminary data.</text>
</comment>
<gene>
    <name evidence="2" type="ORF">LSAT_V11C600324490</name>
</gene>
<evidence type="ECO:0000313" key="2">
    <source>
        <dbReference type="EMBL" id="KAJ0198858.1"/>
    </source>
</evidence>
<evidence type="ECO:0000256" key="1">
    <source>
        <dbReference type="SAM" id="MobiDB-lite"/>
    </source>
</evidence>
<dbReference type="AlphaFoldDB" id="A0A9R1V5S2"/>
<sequence length="109" mass="12393">MVLQKTDAKVCSATSNKDPTRDPISAPCRHLSSFLFLEQLVFLGIACNHAIATSRHSNIHELPDMVQIYYRLPTRHKSCTLFPSLNEWVIPDPLIVILFPINKSENITY</sequence>
<feature type="region of interest" description="Disordered" evidence="1">
    <location>
        <begin position="1"/>
        <end position="21"/>
    </location>
</feature>
<proteinExistence type="predicted"/>